<keyword evidence="2" id="KW-1185">Reference proteome</keyword>
<comment type="caution">
    <text evidence="1">The sequence shown here is derived from an EMBL/GenBank/DDBJ whole genome shotgun (WGS) entry which is preliminary data.</text>
</comment>
<evidence type="ECO:0000313" key="1">
    <source>
        <dbReference type="EMBL" id="KAI3741340.1"/>
    </source>
</evidence>
<proteinExistence type="predicted"/>
<protein>
    <submittedName>
        <fullName evidence="1">Uncharacterized protein</fullName>
    </submittedName>
</protein>
<reference evidence="2" key="1">
    <citation type="journal article" date="2022" name="Mol. Ecol. Resour.">
        <title>The genomes of chicory, endive, great burdock and yacon provide insights into Asteraceae palaeo-polyploidization history and plant inulin production.</title>
        <authorList>
            <person name="Fan W."/>
            <person name="Wang S."/>
            <person name="Wang H."/>
            <person name="Wang A."/>
            <person name="Jiang F."/>
            <person name="Liu H."/>
            <person name="Zhao H."/>
            <person name="Xu D."/>
            <person name="Zhang Y."/>
        </authorList>
    </citation>
    <scope>NUCLEOTIDE SEQUENCE [LARGE SCALE GENOMIC DNA]</scope>
    <source>
        <strain evidence="2">cv. Yunnan</strain>
    </source>
</reference>
<name>A0ACB9D4B8_9ASTR</name>
<organism evidence="1 2">
    <name type="scientific">Smallanthus sonchifolius</name>
    <dbReference type="NCBI Taxonomy" id="185202"/>
    <lineage>
        <taxon>Eukaryota</taxon>
        <taxon>Viridiplantae</taxon>
        <taxon>Streptophyta</taxon>
        <taxon>Embryophyta</taxon>
        <taxon>Tracheophyta</taxon>
        <taxon>Spermatophyta</taxon>
        <taxon>Magnoliopsida</taxon>
        <taxon>eudicotyledons</taxon>
        <taxon>Gunneridae</taxon>
        <taxon>Pentapetalae</taxon>
        <taxon>asterids</taxon>
        <taxon>campanulids</taxon>
        <taxon>Asterales</taxon>
        <taxon>Asteraceae</taxon>
        <taxon>Asteroideae</taxon>
        <taxon>Heliantheae alliance</taxon>
        <taxon>Millerieae</taxon>
        <taxon>Smallanthus</taxon>
    </lineage>
</organism>
<dbReference type="EMBL" id="CM042037">
    <property type="protein sequence ID" value="KAI3741340.1"/>
    <property type="molecule type" value="Genomic_DNA"/>
</dbReference>
<gene>
    <name evidence="1" type="ORF">L1987_59012</name>
</gene>
<sequence>MAAAVAGGRRQIAYKKEMALKQLETNIDLASGYIQTGDIANPRVYSTTCMKIGRSAIVKCSSIDSAIAMNAFPSTFHLHKLFTIVKEVYRRSTELLRPSLMLLLLPIKAACKIGWFPDGDKDGLLMLAKEVSYGFSNADKMNIEPSNAHSSVSNIVSRFYPTMKVEHILTSFGVKAGYGTFLADFHLSVGTTPRNCRNLWLLVAQLDNMDTSACITGPLNVELNCNVIEMSSRISLYCPISKHRIKTPVKGHLCKHPQILNVVAKDVDDVIISEDGSWMAAETNRDTMNPATTPAVNVCTITQAQSTTAFTLPAGSPGQAQVNVCTTNQAQSTTLLTPPATVTIPAVSPGQNQVNVCTTNQAQCTTVLTPPAGSTGQTEVKICTSTQAKGKTMCPPPAGSPCQIRVNDCTINQGQSTTMFATETKPAVSPGQTHVNVYTTKQAQSTTLFTPPAGPPGQSQVNICSRNQTQTTPMFQPPTTKTEPAVSPSQSQVNICTRNQTQTTPMFTPPTTKIEPAVSPSQSQVNVCTTTQAKSTTMFTIAGESQPAPNIRRVPPEASVDAKPSGRMRGSLKGDQLEAARLQYLAPPQQPALANAPWSRPPIPSLPSAFLVPRTTTNSDNV</sequence>
<evidence type="ECO:0000313" key="2">
    <source>
        <dbReference type="Proteomes" id="UP001056120"/>
    </source>
</evidence>
<reference evidence="1 2" key="2">
    <citation type="journal article" date="2022" name="Mol. Ecol. Resour.">
        <title>The genomes of chicory, endive, great burdock and yacon provide insights into Asteraceae paleo-polyploidization history and plant inulin production.</title>
        <authorList>
            <person name="Fan W."/>
            <person name="Wang S."/>
            <person name="Wang H."/>
            <person name="Wang A."/>
            <person name="Jiang F."/>
            <person name="Liu H."/>
            <person name="Zhao H."/>
            <person name="Xu D."/>
            <person name="Zhang Y."/>
        </authorList>
    </citation>
    <scope>NUCLEOTIDE SEQUENCE [LARGE SCALE GENOMIC DNA]</scope>
    <source>
        <strain evidence="2">cv. Yunnan</strain>
        <tissue evidence="1">Leaves</tissue>
    </source>
</reference>
<accession>A0ACB9D4B8</accession>
<dbReference type="Proteomes" id="UP001056120">
    <property type="component" value="Linkage Group LG20"/>
</dbReference>